<gene>
    <name evidence="1" type="ORF">RF11_14192</name>
</gene>
<dbReference type="EMBL" id="JWZT01000681">
    <property type="protein sequence ID" value="KII73775.1"/>
    <property type="molecule type" value="Genomic_DNA"/>
</dbReference>
<proteinExistence type="predicted"/>
<evidence type="ECO:0000313" key="2">
    <source>
        <dbReference type="Proteomes" id="UP000031668"/>
    </source>
</evidence>
<dbReference type="Proteomes" id="UP000031668">
    <property type="component" value="Unassembled WGS sequence"/>
</dbReference>
<organism evidence="1 2">
    <name type="scientific">Thelohanellus kitauei</name>
    <name type="common">Myxosporean</name>
    <dbReference type="NCBI Taxonomy" id="669202"/>
    <lineage>
        <taxon>Eukaryota</taxon>
        <taxon>Metazoa</taxon>
        <taxon>Cnidaria</taxon>
        <taxon>Myxozoa</taxon>
        <taxon>Myxosporea</taxon>
        <taxon>Bivalvulida</taxon>
        <taxon>Platysporina</taxon>
        <taxon>Myxobolidae</taxon>
        <taxon>Thelohanellus</taxon>
    </lineage>
</organism>
<reference evidence="1 2" key="1">
    <citation type="journal article" date="2014" name="Genome Biol. Evol.">
        <title>The genome of the myxosporean Thelohanellus kitauei shows adaptations to nutrient acquisition within its fish host.</title>
        <authorList>
            <person name="Yang Y."/>
            <person name="Xiong J."/>
            <person name="Zhou Z."/>
            <person name="Huo F."/>
            <person name="Miao W."/>
            <person name="Ran C."/>
            <person name="Liu Y."/>
            <person name="Zhang J."/>
            <person name="Feng J."/>
            <person name="Wang M."/>
            <person name="Wang M."/>
            <person name="Wang L."/>
            <person name="Yao B."/>
        </authorList>
    </citation>
    <scope>NUCLEOTIDE SEQUENCE [LARGE SCALE GENOMIC DNA]</scope>
    <source>
        <strain evidence="1">Wuqing</strain>
    </source>
</reference>
<keyword evidence="2" id="KW-1185">Reference proteome</keyword>
<sequence>MQEVLTKKNYLNISNNETCEIPKDIQRFELLNEYEFLSSNNFIDTDNLNVILPLKCNLISISEECRELVRNQNDSLKKEYKNSQSSSFSKADIFAKFTEEENLMHFKFKDFMNPILDCLISNKRYIDDPKN</sequence>
<dbReference type="AlphaFoldDB" id="A0A0C2NBQ2"/>
<comment type="caution">
    <text evidence="1">The sequence shown here is derived from an EMBL/GenBank/DDBJ whole genome shotgun (WGS) entry which is preliminary data.</text>
</comment>
<evidence type="ECO:0000313" key="1">
    <source>
        <dbReference type="EMBL" id="KII73775.1"/>
    </source>
</evidence>
<protein>
    <submittedName>
        <fullName evidence="1">Uncharacterized protein</fullName>
    </submittedName>
</protein>
<name>A0A0C2NBQ2_THEKT</name>
<accession>A0A0C2NBQ2</accession>